<comment type="caution">
    <text evidence="1">The sequence shown here is derived from an EMBL/GenBank/DDBJ whole genome shotgun (WGS) entry which is preliminary data.</text>
</comment>
<dbReference type="AlphaFoldDB" id="A0A392NP94"/>
<accession>A0A392NP94</accession>
<sequence>MEQPINNNGGVSGVGAGAGGAIPCHNSPRRLAHHVGPQRTTRQTEMKTGLLQLLYVNPFTGLDYEDPYNHLVKFYEITGTLGATEAEEENVFMRMISHSLIGKAKDWNLDQPTQVMTNWNTLEDPMKHFVKHESGTSLC</sequence>
<dbReference type="EMBL" id="LXQA010046632">
    <property type="protein sequence ID" value="MCI01623.1"/>
    <property type="molecule type" value="Genomic_DNA"/>
</dbReference>
<proteinExistence type="predicted"/>
<protein>
    <recommendedName>
        <fullName evidence="3">Retrotransposon gag domain-containing protein</fullName>
    </recommendedName>
</protein>
<reference evidence="1 2" key="1">
    <citation type="journal article" date="2018" name="Front. Plant Sci.">
        <title>Red Clover (Trifolium pratense) and Zigzag Clover (T. medium) - A Picture of Genomic Similarities and Differences.</title>
        <authorList>
            <person name="Dluhosova J."/>
            <person name="Istvanek J."/>
            <person name="Nedelnik J."/>
            <person name="Repkova J."/>
        </authorList>
    </citation>
    <scope>NUCLEOTIDE SEQUENCE [LARGE SCALE GENOMIC DNA]</scope>
    <source>
        <strain evidence="2">cv. 10/8</strain>
        <tissue evidence="1">Leaf</tissue>
    </source>
</reference>
<dbReference type="Proteomes" id="UP000265520">
    <property type="component" value="Unassembled WGS sequence"/>
</dbReference>
<evidence type="ECO:0000313" key="2">
    <source>
        <dbReference type="Proteomes" id="UP000265520"/>
    </source>
</evidence>
<evidence type="ECO:0008006" key="3">
    <source>
        <dbReference type="Google" id="ProtNLM"/>
    </source>
</evidence>
<name>A0A392NP94_9FABA</name>
<keyword evidence="2" id="KW-1185">Reference proteome</keyword>
<evidence type="ECO:0000313" key="1">
    <source>
        <dbReference type="EMBL" id="MCI01623.1"/>
    </source>
</evidence>
<organism evidence="1 2">
    <name type="scientific">Trifolium medium</name>
    <dbReference type="NCBI Taxonomy" id="97028"/>
    <lineage>
        <taxon>Eukaryota</taxon>
        <taxon>Viridiplantae</taxon>
        <taxon>Streptophyta</taxon>
        <taxon>Embryophyta</taxon>
        <taxon>Tracheophyta</taxon>
        <taxon>Spermatophyta</taxon>
        <taxon>Magnoliopsida</taxon>
        <taxon>eudicotyledons</taxon>
        <taxon>Gunneridae</taxon>
        <taxon>Pentapetalae</taxon>
        <taxon>rosids</taxon>
        <taxon>fabids</taxon>
        <taxon>Fabales</taxon>
        <taxon>Fabaceae</taxon>
        <taxon>Papilionoideae</taxon>
        <taxon>50 kb inversion clade</taxon>
        <taxon>NPAAA clade</taxon>
        <taxon>Hologalegina</taxon>
        <taxon>IRL clade</taxon>
        <taxon>Trifolieae</taxon>
        <taxon>Trifolium</taxon>
    </lineage>
</organism>